<dbReference type="GO" id="GO:0045505">
    <property type="term" value="F:dynein intermediate chain binding"/>
    <property type="evidence" value="ECO:0007669"/>
    <property type="project" value="InterPro"/>
</dbReference>
<dbReference type="EMBL" id="MU827305">
    <property type="protein sequence ID" value="KAJ7363419.1"/>
    <property type="molecule type" value="Genomic_DNA"/>
</dbReference>
<keyword evidence="10" id="KW-0206">Cytoskeleton</keyword>
<evidence type="ECO:0000256" key="6">
    <source>
        <dbReference type="ARBA" id="ARBA00022840"/>
    </source>
</evidence>
<evidence type="ECO:0008006" key="17">
    <source>
        <dbReference type="Google" id="ProtNLM"/>
    </source>
</evidence>
<reference evidence="15" key="1">
    <citation type="submission" date="2023-01" db="EMBL/GenBank/DDBJ databases">
        <title>Genome assembly of the deep-sea coral Lophelia pertusa.</title>
        <authorList>
            <person name="Herrera S."/>
            <person name="Cordes E."/>
        </authorList>
    </citation>
    <scope>NUCLEOTIDE SEQUENCE</scope>
    <source>
        <strain evidence="15">USNM1676648</strain>
        <tissue evidence="15">Polyp</tissue>
    </source>
</reference>
<dbReference type="Pfam" id="PF12780">
    <property type="entry name" value="AAA_8"/>
    <property type="match status" value="1"/>
</dbReference>
<evidence type="ECO:0000256" key="10">
    <source>
        <dbReference type="ARBA" id="ARBA00023212"/>
    </source>
</evidence>
<feature type="compositionally biased region" description="Basic and acidic residues" evidence="11">
    <location>
        <begin position="135"/>
        <end position="148"/>
    </location>
</feature>
<evidence type="ECO:0000313" key="16">
    <source>
        <dbReference type="Proteomes" id="UP001163046"/>
    </source>
</evidence>
<comment type="caution">
    <text evidence="15">The sequence shown here is derived from an EMBL/GenBank/DDBJ whole genome shotgun (WGS) entry which is preliminary data.</text>
</comment>
<dbReference type="InterPro" id="IPR043157">
    <property type="entry name" value="Dynein_AAA1S"/>
</dbReference>
<dbReference type="AlphaFoldDB" id="A0A9W9YSB6"/>
<dbReference type="InterPro" id="IPR026983">
    <property type="entry name" value="DHC"/>
</dbReference>
<dbReference type="SUPFAM" id="SSF52540">
    <property type="entry name" value="P-loop containing nucleoside triphosphate hydrolases"/>
    <property type="match status" value="2"/>
</dbReference>
<dbReference type="CDD" id="cd00009">
    <property type="entry name" value="AAA"/>
    <property type="match status" value="1"/>
</dbReference>
<dbReference type="PANTHER" id="PTHR46961">
    <property type="entry name" value="DYNEIN HEAVY CHAIN 1, AXONEMAL-LIKE PROTEIN"/>
    <property type="match status" value="1"/>
</dbReference>
<keyword evidence="8" id="KW-0175">Coiled coil</keyword>
<dbReference type="PANTHER" id="PTHR46961:SF15">
    <property type="entry name" value="AAA+ ATPASE DOMAIN-CONTAINING PROTEIN"/>
    <property type="match status" value="1"/>
</dbReference>
<comment type="subcellular location">
    <subcellularLocation>
        <location evidence="1">Cytoplasm</location>
        <location evidence="1">Cytoskeleton</location>
    </subcellularLocation>
</comment>
<evidence type="ECO:0000256" key="4">
    <source>
        <dbReference type="ARBA" id="ARBA00022701"/>
    </source>
</evidence>
<evidence type="ECO:0000256" key="9">
    <source>
        <dbReference type="ARBA" id="ARBA00023175"/>
    </source>
</evidence>
<feature type="domain" description="Dynein heavy chain hydrolytic ATP-binding dynein motor region" evidence="12">
    <location>
        <begin position="3"/>
        <end position="102"/>
    </location>
</feature>
<dbReference type="Gene3D" id="1.10.472.130">
    <property type="match status" value="1"/>
</dbReference>
<evidence type="ECO:0000313" key="15">
    <source>
        <dbReference type="EMBL" id="KAJ7363419.1"/>
    </source>
</evidence>
<dbReference type="Gene3D" id="1.10.8.710">
    <property type="match status" value="1"/>
</dbReference>
<dbReference type="Proteomes" id="UP001163046">
    <property type="component" value="Unassembled WGS sequence"/>
</dbReference>
<evidence type="ECO:0000256" key="1">
    <source>
        <dbReference type="ARBA" id="ARBA00004245"/>
    </source>
</evidence>
<evidence type="ECO:0000256" key="3">
    <source>
        <dbReference type="ARBA" id="ARBA00022490"/>
    </source>
</evidence>
<sequence>MEVIVKPNFSIFLTICTNGHNFELPSEVRVLFRSVAMVMPDTSFILRAHCAGQGFKSPKILADRLKLVGDICKEQLSAKSHHNFSLSSFVGVIQHAGHKRTSQGPLGSKLNTAQVSDLARPSSTQSVATQFGAAKDRGSQFGQKDKKPTTPSSLSSAARIEHALVLQSLQECIGPRLSPEELNVFNMVLRDAFYGLPKPPAPAYHITKVVQDFENVLLTHTREKGFVPHQPWIAKIHQLWTLSKVHRGIIVAGPPGTGKSSCISGLVETLSECSLIKHKNTGSQMHTHKLQRINPLGVSDPSLMFGKVNSSSDFEDGIFTAYFRKANKEHSVHKMTTWICLDAPLHQGWAEFLSSALDKGQYLNLMNGERLYLSEYVKLIFETDDLTDASPSTVSRCGVVYMDESVLGWRPLAEAWLANRSPQESHCLQRAFNKTVDVISQFVHYEARPFMKVCEVGLFNTCLALLKALIEGNTDIGGELHIERLYLFSLIWSFGGLLEEPDRKKFSELLLSLTTALPDYDQEISVFDYYVDESGEWDPWQSRVPEVSYFDAADLLGEVFVDTIDTIRTRQFMDLASASGRNILLTGPTGCGKTSLISDFLDKQEDKNQIVKRYVYSGTSGAASLQQFVEHNIYHRQGFVYGAKKGKILNMFIDDLSLPQPDQFGTQEINELLRQVLDEKVLFNTKKPFDRRVLEGVVVTAAMNMQSEPVTSGSHQQIPERLKRHFAVFRLPAPTDESLFTVVTSILEANMAQNQGMGLPQEFHEQIVMASCVLLTSMQDVLRPSPTPGRCHYQFNLRDITRVFQGLKNCSEEMRADEEYMNFPELPANSPSSLFITFPLDAGLFSQRPVTQGRAAPKILLQAINSIEEVSPCLQNYLKRYNDEFSGEGLDLMISSHVMFHVVRLHRILSYKNRGNALLIGSIGAHLNSLAALALYMLEYPIHPVDCTYPNTFLDGLRSAVRQAGCDGKTTTVLFTAPDLRDDMYLDALNSLLISGEYPPLFSVDELDSLLQALIASHQEEIFQLFGGSYEVFSSHE</sequence>
<evidence type="ECO:0000256" key="8">
    <source>
        <dbReference type="ARBA" id="ARBA00023054"/>
    </source>
</evidence>
<dbReference type="Pfam" id="PF17852">
    <property type="entry name" value="Dynein_AAA_lid"/>
    <property type="match status" value="1"/>
</dbReference>
<keyword evidence="7" id="KW-0243">Dynein</keyword>
<feature type="domain" description="Dynein heavy chain AAA 5 extension" evidence="14">
    <location>
        <begin position="428"/>
        <end position="542"/>
    </location>
</feature>
<evidence type="ECO:0000256" key="7">
    <source>
        <dbReference type="ARBA" id="ARBA00023017"/>
    </source>
</evidence>
<dbReference type="Gene3D" id="3.40.50.300">
    <property type="entry name" value="P-loop containing nucleotide triphosphate hydrolases"/>
    <property type="match status" value="3"/>
</dbReference>
<evidence type="ECO:0000256" key="5">
    <source>
        <dbReference type="ARBA" id="ARBA00022741"/>
    </source>
</evidence>
<feature type="domain" description="Dynein heavy chain hydrolytic ATP-binding dynein motor region" evidence="12">
    <location>
        <begin position="159"/>
        <end position="260"/>
    </location>
</feature>
<dbReference type="Gene3D" id="1.20.920.30">
    <property type="match status" value="1"/>
</dbReference>
<evidence type="ECO:0000256" key="11">
    <source>
        <dbReference type="SAM" id="MobiDB-lite"/>
    </source>
</evidence>
<evidence type="ECO:0000256" key="2">
    <source>
        <dbReference type="ARBA" id="ARBA00008887"/>
    </source>
</evidence>
<dbReference type="InterPro" id="IPR035699">
    <property type="entry name" value="AAA_6"/>
</dbReference>
<keyword evidence="6" id="KW-0067">ATP-binding</keyword>
<dbReference type="InterPro" id="IPR027417">
    <property type="entry name" value="P-loop_NTPase"/>
</dbReference>
<dbReference type="OrthoDB" id="5956584at2759"/>
<proteinExistence type="inferred from homology"/>
<evidence type="ECO:0000259" key="12">
    <source>
        <dbReference type="Pfam" id="PF12774"/>
    </source>
</evidence>
<keyword evidence="5" id="KW-0547">Nucleotide-binding</keyword>
<dbReference type="GO" id="GO:0030286">
    <property type="term" value="C:dynein complex"/>
    <property type="evidence" value="ECO:0007669"/>
    <property type="project" value="UniProtKB-KW"/>
</dbReference>
<accession>A0A9W9YSB6</accession>
<organism evidence="15 16">
    <name type="scientific">Desmophyllum pertusum</name>
    <dbReference type="NCBI Taxonomy" id="174260"/>
    <lineage>
        <taxon>Eukaryota</taxon>
        <taxon>Metazoa</taxon>
        <taxon>Cnidaria</taxon>
        <taxon>Anthozoa</taxon>
        <taxon>Hexacorallia</taxon>
        <taxon>Scleractinia</taxon>
        <taxon>Caryophylliina</taxon>
        <taxon>Caryophylliidae</taxon>
        <taxon>Desmophyllum</taxon>
    </lineage>
</organism>
<evidence type="ECO:0000259" key="13">
    <source>
        <dbReference type="Pfam" id="PF12780"/>
    </source>
</evidence>
<dbReference type="Pfam" id="PF12775">
    <property type="entry name" value="AAA_7"/>
    <property type="match status" value="1"/>
</dbReference>
<dbReference type="GO" id="GO:0005524">
    <property type="term" value="F:ATP binding"/>
    <property type="evidence" value="ECO:0007669"/>
    <property type="project" value="UniProtKB-KW"/>
</dbReference>
<dbReference type="GO" id="GO:0005874">
    <property type="term" value="C:microtubule"/>
    <property type="evidence" value="ECO:0007669"/>
    <property type="project" value="UniProtKB-KW"/>
</dbReference>
<gene>
    <name evidence="15" type="ORF">OS493_009571</name>
</gene>
<comment type="similarity">
    <text evidence="2">Belongs to the dynein heavy chain family.</text>
</comment>
<dbReference type="InterPro" id="IPR041466">
    <property type="entry name" value="Dynein_AAA5_ext"/>
</dbReference>
<feature type="region of interest" description="Disordered" evidence="11">
    <location>
        <begin position="135"/>
        <end position="155"/>
    </location>
</feature>
<dbReference type="GO" id="GO:0051959">
    <property type="term" value="F:dynein light intermediate chain binding"/>
    <property type="evidence" value="ECO:0007669"/>
    <property type="project" value="InterPro"/>
</dbReference>
<evidence type="ECO:0000259" key="14">
    <source>
        <dbReference type="Pfam" id="PF17852"/>
    </source>
</evidence>
<protein>
    <recommendedName>
        <fullName evidence="17">Dynein heavy chain</fullName>
    </recommendedName>
</protein>
<dbReference type="Pfam" id="PF12774">
    <property type="entry name" value="AAA_6"/>
    <property type="match status" value="2"/>
</dbReference>
<dbReference type="InterPro" id="IPR024317">
    <property type="entry name" value="Dynein_heavy_chain_D4_dom"/>
</dbReference>
<keyword evidence="4" id="KW-0493">Microtubule</keyword>
<keyword evidence="3" id="KW-0963">Cytoplasm</keyword>
<dbReference type="GO" id="GO:0007018">
    <property type="term" value="P:microtubule-based movement"/>
    <property type="evidence" value="ECO:0007669"/>
    <property type="project" value="InterPro"/>
</dbReference>
<feature type="domain" description="Dynein heavy chain AAA module D4" evidence="13">
    <location>
        <begin position="890"/>
        <end position="1017"/>
    </location>
</feature>
<keyword evidence="9" id="KW-0505">Motor protein</keyword>
<keyword evidence="16" id="KW-1185">Reference proteome</keyword>
<name>A0A9W9YSB6_9CNID</name>